<feature type="transmembrane region" description="Helical" evidence="1">
    <location>
        <begin position="155"/>
        <end position="180"/>
    </location>
</feature>
<evidence type="ECO:0000313" key="2">
    <source>
        <dbReference type="EMBL" id="MBP2323784.1"/>
    </source>
</evidence>
<keyword evidence="1" id="KW-1133">Transmembrane helix</keyword>
<evidence type="ECO:0000313" key="3">
    <source>
        <dbReference type="Proteomes" id="UP001519332"/>
    </source>
</evidence>
<keyword evidence="1" id="KW-0472">Membrane</keyword>
<gene>
    <name evidence="2" type="ORF">JOF56_004169</name>
</gene>
<sequence length="181" mass="19172">MTQEGSSVPPPGQRPETELAGPVIAEFIAKQVETAQNKTSSLQARGLAVISSCGTLVVLLFGLSAIATKAQNFTLPTATKLPLFLAAIFLVLAAFVGITTNAPRQSDAVALHRLRPLLEDNLWATPAANAQKEIAKTLLTVAEAERRRNMKMARLLQVAIALEIAGITFVTLSIIVFIAAG</sequence>
<dbReference type="RefSeq" id="WP_209640688.1">
    <property type="nucleotide sequence ID" value="NZ_JAGINW010000001.1"/>
</dbReference>
<feature type="transmembrane region" description="Helical" evidence="1">
    <location>
        <begin position="46"/>
        <end position="67"/>
    </location>
</feature>
<name>A0ABS4TIE2_9PSEU</name>
<proteinExistence type="predicted"/>
<keyword evidence="1" id="KW-0812">Transmembrane</keyword>
<keyword evidence="3" id="KW-1185">Reference proteome</keyword>
<dbReference type="Proteomes" id="UP001519332">
    <property type="component" value="Unassembled WGS sequence"/>
</dbReference>
<dbReference type="EMBL" id="JAGINW010000001">
    <property type="protein sequence ID" value="MBP2323784.1"/>
    <property type="molecule type" value="Genomic_DNA"/>
</dbReference>
<reference evidence="2 3" key="1">
    <citation type="submission" date="2021-03" db="EMBL/GenBank/DDBJ databases">
        <title>Sequencing the genomes of 1000 actinobacteria strains.</title>
        <authorList>
            <person name="Klenk H.-P."/>
        </authorList>
    </citation>
    <scope>NUCLEOTIDE SEQUENCE [LARGE SCALE GENOMIC DNA]</scope>
    <source>
        <strain evidence="2 3">DSM 46670</strain>
    </source>
</reference>
<organism evidence="2 3">
    <name type="scientific">Kibdelosporangium banguiense</name>
    <dbReference type="NCBI Taxonomy" id="1365924"/>
    <lineage>
        <taxon>Bacteria</taxon>
        <taxon>Bacillati</taxon>
        <taxon>Actinomycetota</taxon>
        <taxon>Actinomycetes</taxon>
        <taxon>Pseudonocardiales</taxon>
        <taxon>Pseudonocardiaceae</taxon>
        <taxon>Kibdelosporangium</taxon>
    </lineage>
</organism>
<protein>
    <recommendedName>
        <fullName evidence="4">Integral membrane plasmid transfer protein</fullName>
    </recommendedName>
</protein>
<accession>A0ABS4TIE2</accession>
<feature type="transmembrane region" description="Helical" evidence="1">
    <location>
        <begin position="79"/>
        <end position="98"/>
    </location>
</feature>
<comment type="caution">
    <text evidence="2">The sequence shown here is derived from an EMBL/GenBank/DDBJ whole genome shotgun (WGS) entry which is preliminary data.</text>
</comment>
<evidence type="ECO:0008006" key="4">
    <source>
        <dbReference type="Google" id="ProtNLM"/>
    </source>
</evidence>
<evidence type="ECO:0000256" key="1">
    <source>
        <dbReference type="SAM" id="Phobius"/>
    </source>
</evidence>